<dbReference type="PROSITE" id="PS50005">
    <property type="entry name" value="TPR"/>
    <property type="match status" value="2"/>
</dbReference>
<gene>
    <name evidence="4" type="ORF">IAA72_04720</name>
</gene>
<reference evidence="4" key="1">
    <citation type="submission" date="2020-10" db="EMBL/GenBank/DDBJ databases">
        <authorList>
            <person name="Gilroy R."/>
        </authorList>
    </citation>
    <scope>NUCLEOTIDE SEQUENCE</scope>
    <source>
        <strain evidence="4">14700</strain>
    </source>
</reference>
<name>A0A9D9NCT7_9SPIO</name>
<dbReference type="AlphaFoldDB" id="A0A9D9NCT7"/>
<evidence type="ECO:0000256" key="2">
    <source>
        <dbReference type="ARBA" id="ARBA00022803"/>
    </source>
</evidence>
<dbReference type="Gene3D" id="1.25.40.10">
    <property type="entry name" value="Tetratricopeptide repeat domain"/>
    <property type="match status" value="3"/>
</dbReference>
<organism evidence="4 5">
    <name type="scientific">Candidatus Ornithospirochaeta stercoravium</name>
    <dbReference type="NCBI Taxonomy" id="2840897"/>
    <lineage>
        <taxon>Bacteria</taxon>
        <taxon>Pseudomonadati</taxon>
        <taxon>Spirochaetota</taxon>
        <taxon>Spirochaetia</taxon>
        <taxon>Spirochaetales</taxon>
        <taxon>Spirochaetaceae</taxon>
        <taxon>Spirochaetaceae incertae sedis</taxon>
        <taxon>Candidatus Ornithospirochaeta</taxon>
    </lineage>
</organism>
<evidence type="ECO:0000256" key="3">
    <source>
        <dbReference type="PROSITE-ProRule" id="PRU00339"/>
    </source>
</evidence>
<accession>A0A9D9NCT7</accession>
<keyword evidence="2 3" id="KW-0802">TPR repeat</keyword>
<dbReference type="PANTHER" id="PTHR45641:SF19">
    <property type="entry name" value="NEPHROCYSTIN-3"/>
    <property type="match status" value="1"/>
</dbReference>
<feature type="repeat" description="TPR" evidence="3">
    <location>
        <begin position="577"/>
        <end position="610"/>
    </location>
</feature>
<evidence type="ECO:0000313" key="4">
    <source>
        <dbReference type="EMBL" id="MBO8469067.1"/>
    </source>
</evidence>
<dbReference type="InterPro" id="IPR019734">
    <property type="entry name" value="TPR_rpt"/>
</dbReference>
<dbReference type="SUPFAM" id="SSF48452">
    <property type="entry name" value="TPR-like"/>
    <property type="match status" value="2"/>
</dbReference>
<dbReference type="EMBL" id="JADIMF010000073">
    <property type="protein sequence ID" value="MBO8469067.1"/>
    <property type="molecule type" value="Genomic_DNA"/>
</dbReference>
<dbReference type="Proteomes" id="UP000810292">
    <property type="component" value="Unassembled WGS sequence"/>
</dbReference>
<dbReference type="Pfam" id="PF13424">
    <property type="entry name" value="TPR_12"/>
    <property type="match status" value="2"/>
</dbReference>
<dbReference type="PANTHER" id="PTHR45641">
    <property type="entry name" value="TETRATRICOPEPTIDE REPEAT PROTEIN (AFU_ORTHOLOGUE AFUA_6G03870)"/>
    <property type="match status" value="1"/>
</dbReference>
<dbReference type="InterPro" id="IPR011990">
    <property type="entry name" value="TPR-like_helical_dom_sf"/>
</dbReference>
<evidence type="ECO:0000256" key="1">
    <source>
        <dbReference type="ARBA" id="ARBA00022737"/>
    </source>
</evidence>
<proteinExistence type="predicted"/>
<comment type="caution">
    <text evidence="4">The sequence shown here is derived from an EMBL/GenBank/DDBJ whole genome shotgun (WGS) entry which is preliminary data.</text>
</comment>
<keyword evidence="1" id="KW-0677">Repeat</keyword>
<evidence type="ECO:0000313" key="5">
    <source>
        <dbReference type="Proteomes" id="UP000810292"/>
    </source>
</evidence>
<reference evidence="4" key="2">
    <citation type="journal article" date="2021" name="PeerJ">
        <title>Extensive microbial diversity within the chicken gut microbiome revealed by metagenomics and culture.</title>
        <authorList>
            <person name="Gilroy R."/>
            <person name="Ravi A."/>
            <person name="Getino M."/>
            <person name="Pursley I."/>
            <person name="Horton D.L."/>
            <person name="Alikhan N.F."/>
            <person name="Baker D."/>
            <person name="Gharbi K."/>
            <person name="Hall N."/>
            <person name="Watson M."/>
            <person name="Adriaenssens E.M."/>
            <person name="Foster-Nyarko E."/>
            <person name="Jarju S."/>
            <person name="Secka A."/>
            <person name="Antonio M."/>
            <person name="Oren A."/>
            <person name="Chaudhuri R.R."/>
            <person name="La Ragione R."/>
            <person name="Hildebrand F."/>
            <person name="Pallen M.J."/>
        </authorList>
    </citation>
    <scope>NUCLEOTIDE SEQUENCE</scope>
    <source>
        <strain evidence="4">14700</strain>
    </source>
</reference>
<dbReference type="Pfam" id="PF13374">
    <property type="entry name" value="TPR_10"/>
    <property type="match status" value="1"/>
</dbReference>
<sequence length="690" mass="78802">MSERTELRIEAESIISLVYHYSFDEAEKRISEMEKAEDDYPCYAIAVCLRYMMEDYRDINQMPFWDYEARILPVDQLNEDKITASEIWIRVLVSCVKSMTVPQDERKKIIGKVSSLVSSDDMDIGPYILVQSMKAYNNLDSNPGQAVRILKECYEKMLGVYGKDDWRVIAVLAELASAYTDYDKPEKAIEVGENAYKEAVGYLGKDDSMLIMILDNLASAATVLYNDDTKGYPYLRDAYDICLKTLGADNPKSLDIEEGLEIALEYMGKNDEILPIKENTLAVCLEKGNKRSLASAYSSLAGSYHDSDAKKCEELLLKAYETAKEACKEDSIVFRQVLSLVRFYKEKGNEVKADGILLDFFMVLVDRCGTDSSVAYISFIDLFAQHFQFLQLPLSLFKAALSRIDADSMLYFTLLTEYAVRLKQSGAIDDAMGYYKEALSFAEKHFTSESEAYAACRLNIGIAFEALGNRRRAMRYIRECIEIYHKLDTHSKDSALASYNLGIMYIDEGRFEEAIPLFEEALAFYKKDGNNVQAASSAFHLGISYQESKKLEKAYRCFSEAYAKYIAESEEENALISETLIHMATLNIDMGNYHKALEQAKKAYDIDKEIKGEDSYTAGFDLYVVSTSFWFLKRYEEAAKNAMQAIRILEKYDNDIQTEAAFEVAIEAYEKLGKIKRTEALREEMRRRFR</sequence>
<feature type="repeat" description="TPR" evidence="3">
    <location>
        <begin position="495"/>
        <end position="528"/>
    </location>
</feature>
<dbReference type="SMART" id="SM00028">
    <property type="entry name" value="TPR"/>
    <property type="match status" value="7"/>
</dbReference>
<protein>
    <submittedName>
        <fullName evidence="4">Tetratricopeptide repeat protein</fullName>
    </submittedName>
</protein>
<dbReference type="PROSITE" id="PS50293">
    <property type="entry name" value="TPR_REGION"/>
    <property type="match status" value="1"/>
</dbReference>